<dbReference type="AlphaFoldDB" id="A0A2J6R2I7"/>
<name>A0A2J6R2I7_HYAVF</name>
<sequence length="430" mass="49066">MSMLEEIDNEDLLELRRDVIIPNPAPMVTRSDNQQRYFQNCRFIVAGLVEYCRSEFDEDGPLAFKMHRWLHVAPEEMEETKVALIDRLTYNHVDSTILAAQEIMGRVDYTPEMMEELPETDWKETRVWGNYGGVVRNITGVGPHFGIYAGASTAKPENGSTWKTAGAMSNRWYYHYQNIGKGLVALEEAQREANRKALMGERKQRRARTGFELSLRLLRTYESLGTEIPTKSSILAKKLKPTMLLEHSFEPLNRELPARQGFRGLQSTGPCIECKAIQPHPYPEKLKTPITQWYRHPNSGQAHRTLCGLFLLQPSKAEEDAAFGWSLDERIHEGVAGGQLCKTCYDRFGIQSRLLDLTKLEEKRFACSYFKCSGKAVKKKGPLWFDHPEDIDKVPIAEYRSVCATCFGKIHKKDLPRHLARDGHKGNSCG</sequence>
<dbReference type="EMBL" id="KZ613958">
    <property type="protein sequence ID" value="PMD32734.1"/>
    <property type="molecule type" value="Genomic_DNA"/>
</dbReference>
<organism evidence="1 2">
    <name type="scientific">Hyaloscypha variabilis (strain UAMH 11265 / GT02V1 / F)</name>
    <name type="common">Meliniomyces variabilis</name>
    <dbReference type="NCBI Taxonomy" id="1149755"/>
    <lineage>
        <taxon>Eukaryota</taxon>
        <taxon>Fungi</taxon>
        <taxon>Dikarya</taxon>
        <taxon>Ascomycota</taxon>
        <taxon>Pezizomycotina</taxon>
        <taxon>Leotiomycetes</taxon>
        <taxon>Helotiales</taxon>
        <taxon>Hyaloscyphaceae</taxon>
        <taxon>Hyaloscypha</taxon>
        <taxon>Hyaloscypha variabilis</taxon>
    </lineage>
</organism>
<accession>A0A2J6R2I7</accession>
<dbReference type="OrthoDB" id="10337207at2759"/>
<evidence type="ECO:0000313" key="1">
    <source>
        <dbReference type="EMBL" id="PMD32734.1"/>
    </source>
</evidence>
<gene>
    <name evidence="1" type="ORF">L207DRAFT_536030</name>
</gene>
<dbReference type="Proteomes" id="UP000235786">
    <property type="component" value="Unassembled WGS sequence"/>
</dbReference>
<keyword evidence="2" id="KW-1185">Reference proteome</keyword>
<reference evidence="1 2" key="1">
    <citation type="submission" date="2016-04" db="EMBL/GenBank/DDBJ databases">
        <title>A degradative enzymes factory behind the ericoid mycorrhizal symbiosis.</title>
        <authorList>
            <consortium name="DOE Joint Genome Institute"/>
            <person name="Martino E."/>
            <person name="Morin E."/>
            <person name="Grelet G."/>
            <person name="Kuo A."/>
            <person name="Kohler A."/>
            <person name="Daghino S."/>
            <person name="Barry K."/>
            <person name="Choi C."/>
            <person name="Cichocki N."/>
            <person name="Clum A."/>
            <person name="Copeland A."/>
            <person name="Hainaut M."/>
            <person name="Haridas S."/>
            <person name="Labutti K."/>
            <person name="Lindquist E."/>
            <person name="Lipzen A."/>
            <person name="Khouja H.-R."/>
            <person name="Murat C."/>
            <person name="Ohm R."/>
            <person name="Olson A."/>
            <person name="Spatafora J."/>
            <person name="Veneault-Fourrey C."/>
            <person name="Henrissat B."/>
            <person name="Grigoriev I."/>
            <person name="Martin F."/>
            <person name="Perotto S."/>
        </authorList>
    </citation>
    <scope>NUCLEOTIDE SEQUENCE [LARGE SCALE GENOMIC DNA]</scope>
    <source>
        <strain evidence="1 2">F</strain>
    </source>
</reference>
<evidence type="ECO:0000313" key="2">
    <source>
        <dbReference type="Proteomes" id="UP000235786"/>
    </source>
</evidence>
<proteinExistence type="predicted"/>
<protein>
    <submittedName>
        <fullName evidence="1">Uncharacterized protein</fullName>
    </submittedName>
</protein>